<reference evidence="1" key="1">
    <citation type="journal article" date="2023" name="G3 (Bethesda)">
        <title>Whole genome assembly and annotation of the endangered Caribbean coral Acropora cervicornis.</title>
        <authorList>
            <person name="Selwyn J.D."/>
            <person name="Vollmer S.V."/>
        </authorList>
    </citation>
    <scope>NUCLEOTIDE SEQUENCE</scope>
    <source>
        <strain evidence="1">K2</strain>
    </source>
</reference>
<proteinExistence type="predicted"/>
<evidence type="ECO:0000313" key="1">
    <source>
        <dbReference type="EMBL" id="KAK2564399.1"/>
    </source>
</evidence>
<dbReference type="Proteomes" id="UP001249851">
    <property type="component" value="Unassembled WGS sequence"/>
</dbReference>
<name>A0AAD9QNH7_ACRCE</name>
<keyword evidence="2" id="KW-1185">Reference proteome</keyword>
<dbReference type="AlphaFoldDB" id="A0AAD9QNH7"/>
<accession>A0AAD9QNH7</accession>
<gene>
    <name evidence="1" type="ORF">P5673_011827</name>
</gene>
<dbReference type="EMBL" id="JARQWQ010000022">
    <property type="protein sequence ID" value="KAK2564399.1"/>
    <property type="molecule type" value="Genomic_DNA"/>
</dbReference>
<sequence length="89" mass="10384">MQSKNSNTKIVKAEYYKKSEELLYSCIVKINVQTLRQINENHTEQLQTSFIHRNKSGRMSGTNTRSAMLNWLVCDGELAKIMPNHLWLQ</sequence>
<protein>
    <submittedName>
        <fullName evidence="1">Uncharacterized protein</fullName>
    </submittedName>
</protein>
<evidence type="ECO:0000313" key="2">
    <source>
        <dbReference type="Proteomes" id="UP001249851"/>
    </source>
</evidence>
<reference evidence="1" key="2">
    <citation type="journal article" date="2023" name="Science">
        <title>Genomic signatures of disease resistance in endangered staghorn corals.</title>
        <authorList>
            <person name="Vollmer S.V."/>
            <person name="Selwyn J.D."/>
            <person name="Despard B.A."/>
            <person name="Roesel C.L."/>
        </authorList>
    </citation>
    <scope>NUCLEOTIDE SEQUENCE</scope>
    <source>
        <strain evidence="1">K2</strain>
    </source>
</reference>
<organism evidence="1 2">
    <name type="scientific">Acropora cervicornis</name>
    <name type="common">Staghorn coral</name>
    <dbReference type="NCBI Taxonomy" id="6130"/>
    <lineage>
        <taxon>Eukaryota</taxon>
        <taxon>Metazoa</taxon>
        <taxon>Cnidaria</taxon>
        <taxon>Anthozoa</taxon>
        <taxon>Hexacorallia</taxon>
        <taxon>Scleractinia</taxon>
        <taxon>Astrocoeniina</taxon>
        <taxon>Acroporidae</taxon>
        <taxon>Acropora</taxon>
    </lineage>
</organism>
<comment type="caution">
    <text evidence="1">The sequence shown here is derived from an EMBL/GenBank/DDBJ whole genome shotgun (WGS) entry which is preliminary data.</text>
</comment>